<name>A0ABQ4WGD0_9ASTR</name>
<reference evidence="3" key="1">
    <citation type="journal article" date="2022" name="Int. J. Mol. Sci.">
        <title>Draft Genome of Tanacetum Coccineum: Genomic Comparison of Closely Related Tanacetum-Family Plants.</title>
        <authorList>
            <person name="Yamashiro T."/>
            <person name="Shiraishi A."/>
            <person name="Nakayama K."/>
            <person name="Satake H."/>
        </authorList>
    </citation>
    <scope>NUCLEOTIDE SEQUENCE</scope>
</reference>
<feature type="compositionally biased region" description="Low complexity" evidence="1">
    <location>
        <begin position="90"/>
        <end position="105"/>
    </location>
</feature>
<dbReference type="EMBL" id="BQNB010008619">
    <property type="protein sequence ID" value="GJS51926.1"/>
    <property type="molecule type" value="Genomic_DNA"/>
</dbReference>
<proteinExistence type="predicted"/>
<sequence>MTPTSSPSYDFLDNSSNVISNFIRSSPITTPETNAAPTTITPLGPIDEPLHSGPTDEPITHDDPPNTPLHTEPHGRCTTAIIELAQQTQNQPTQNTLTQQTQQPACISVSQHHPTQNANPNPVSVHPMVTHFCVETTRPTQRLNLHVSSISPLPKSYSDVFNDLNWLNAMSDEYDAIIKNNTCTLVPRPTDANIVWWMFISQRKYATEILERAHMVGCNSSRTPVDNESKLDDDGDPFSRSVFICMISGDLNYRLLKGFYDMFAAGCPTTRSSTSCYCVFLGNNLLSWSSKRQPTLSPSSAEAEYRGVANAVAETCWLRNLLRELHTPLSCATLVYCDNFSVVYLSSNPVQHQRMKHMKIDIHFLRDLVAVGQVQVLHILYRYQYADIFTKELPLALFKEFHSNLSVRMRGRMDLGYFKTGKHDEFSEFLVALGVVVFNGGGKDDPTQDQTFSPVIGLGILLDRVFFLSVFMLQSSCHLGMRCGRKGNFVFVWLSKRAMGGQSEEVLLEIPEPALGINFARDVMQEKDRLSLVVVHSDSWLLYVASILVARCGFELKWKRYLF</sequence>
<gene>
    <name evidence="3" type="ORF">Tco_0625288</name>
</gene>
<dbReference type="PANTHER" id="PTHR11439:SF524">
    <property type="entry name" value="RNA-DIRECTED DNA POLYMERASE, PROTEIN KINASE RLK-PELLE-DLSV FAMILY"/>
    <property type="match status" value="1"/>
</dbReference>
<evidence type="ECO:0000259" key="2">
    <source>
        <dbReference type="Pfam" id="PF12165"/>
    </source>
</evidence>
<comment type="caution">
    <text evidence="3">The sequence shown here is derived from an EMBL/GenBank/DDBJ whole genome shotgun (WGS) entry which is preliminary data.</text>
</comment>
<feature type="compositionally biased region" description="Polar residues" evidence="1">
    <location>
        <begin position="108"/>
        <end position="121"/>
    </location>
</feature>
<keyword evidence="4" id="KW-1185">Reference proteome</keyword>
<evidence type="ECO:0000313" key="3">
    <source>
        <dbReference type="EMBL" id="GJS51926.1"/>
    </source>
</evidence>
<dbReference type="Proteomes" id="UP001151760">
    <property type="component" value="Unassembled WGS sequence"/>
</dbReference>
<accession>A0ABQ4WGD0</accession>
<dbReference type="InterPro" id="IPR021998">
    <property type="entry name" value="Alfin_N"/>
</dbReference>
<evidence type="ECO:0000313" key="4">
    <source>
        <dbReference type="Proteomes" id="UP001151760"/>
    </source>
</evidence>
<dbReference type="CDD" id="cd09272">
    <property type="entry name" value="RNase_HI_RT_Ty1"/>
    <property type="match status" value="1"/>
</dbReference>
<dbReference type="Pfam" id="PF12165">
    <property type="entry name" value="Alfin"/>
    <property type="match status" value="1"/>
</dbReference>
<reference evidence="3" key="2">
    <citation type="submission" date="2022-01" db="EMBL/GenBank/DDBJ databases">
        <authorList>
            <person name="Yamashiro T."/>
            <person name="Shiraishi A."/>
            <person name="Satake H."/>
            <person name="Nakayama K."/>
        </authorList>
    </citation>
    <scope>NUCLEOTIDE SEQUENCE</scope>
</reference>
<feature type="region of interest" description="Disordered" evidence="1">
    <location>
        <begin position="90"/>
        <end position="121"/>
    </location>
</feature>
<feature type="region of interest" description="Disordered" evidence="1">
    <location>
        <begin position="27"/>
        <end position="74"/>
    </location>
</feature>
<feature type="compositionally biased region" description="Polar residues" evidence="1">
    <location>
        <begin position="27"/>
        <end position="41"/>
    </location>
</feature>
<evidence type="ECO:0000256" key="1">
    <source>
        <dbReference type="SAM" id="MobiDB-lite"/>
    </source>
</evidence>
<feature type="domain" description="Alfin N-terminal" evidence="2">
    <location>
        <begin position="503"/>
        <end position="555"/>
    </location>
</feature>
<dbReference type="PANTHER" id="PTHR11439">
    <property type="entry name" value="GAG-POL-RELATED RETROTRANSPOSON"/>
    <property type="match status" value="1"/>
</dbReference>
<organism evidence="3 4">
    <name type="scientific">Tanacetum coccineum</name>
    <dbReference type="NCBI Taxonomy" id="301880"/>
    <lineage>
        <taxon>Eukaryota</taxon>
        <taxon>Viridiplantae</taxon>
        <taxon>Streptophyta</taxon>
        <taxon>Embryophyta</taxon>
        <taxon>Tracheophyta</taxon>
        <taxon>Spermatophyta</taxon>
        <taxon>Magnoliopsida</taxon>
        <taxon>eudicotyledons</taxon>
        <taxon>Gunneridae</taxon>
        <taxon>Pentapetalae</taxon>
        <taxon>asterids</taxon>
        <taxon>campanulids</taxon>
        <taxon>Asterales</taxon>
        <taxon>Asteraceae</taxon>
        <taxon>Asteroideae</taxon>
        <taxon>Anthemideae</taxon>
        <taxon>Anthemidinae</taxon>
        <taxon>Tanacetum</taxon>
    </lineage>
</organism>
<protein>
    <submittedName>
        <fullName evidence="3">Ribonuclease H-like domain-containing protein</fullName>
    </submittedName>
</protein>